<dbReference type="SMART" id="SM00195">
    <property type="entry name" value="DSPc"/>
    <property type="match status" value="1"/>
</dbReference>
<feature type="compositionally biased region" description="Polar residues" evidence="5">
    <location>
        <begin position="410"/>
        <end position="429"/>
    </location>
</feature>
<feature type="compositionally biased region" description="Polar residues" evidence="5">
    <location>
        <begin position="453"/>
        <end position="464"/>
    </location>
</feature>
<dbReference type="AlphaFoldDB" id="A0AA36HEK9"/>
<dbReference type="PROSITE" id="PS00383">
    <property type="entry name" value="TYR_PHOSPHATASE_1"/>
    <property type="match status" value="1"/>
</dbReference>
<dbReference type="PROSITE" id="PS50054">
    <property type="entry name" value="TYR_PHOSPHATASE_DUAL"/>
    <property type="match status" value="1"/>
</dbReference>
<dbReference type="CDD" id="cd14499">
    <property type="entry name" value="CDC14_C"/>
    <property type="match status" value="1"/>
</dbReference>
<feature type="region of interest" description="Disordered" evidence="5">
    <location>
        <begin position="384"/>
        <end position="429"/>
    </location>
</feature>
<comment type="similarity">
    <text evidence="1">Belongs to the protein-tyrosine phosphatase family. Non-receptor class CDC14 subfamily.</text>
</comment>
<dbReference type="InterPro" id="IPR003595">
    <property type="entry name" value="Tyr_Pase_cat"/>
</dbReference>
<keyword evidence="4" id="KW-0904">Protein phosphatase</keyword>
<dbReference type="FunFam" id="3.90.190.10:FF:000006">
    <property type="entry name" value="Dual specificity protein phosphatase CDC14B"/>
    <property type="match status" value="1"/>
</dbReference>
<evidence type="ECO:0000256" key="3">
    <source>
        <dbReference type="ARBA" id="ARBA00022801"/>
    </source>
</evidence>
<evidence type="ECO:0000313" key="8">
    <source>
        <dbReference type="EMBL" id="CAJ0608654.1"/>
    </source>
</evidence>
<evidence type="ECO:0000259" key="6">
    <source>
        <dbReference type="PROSITE" id="PS50054"/>
    </source>
</evidence>
<feature type="compositionally biased region" description="Polar residues" evidence="5">
    <location>
        <begin position="509"/>
        <end position="530"/>
    </location>
</feature>
<dbReference type="CDD" id="cd17657">
    <property type="entry name" value="CDC14_N"/>
    <property type="match status" value="1"/>
</dbReference>
<dbReference type="GO" id="GO:0004725">
    <property type="term" value="F:protein tyrosine phosphatase activity"/>
    <property type="evidence" value="ECO:0007669"/>
    <property type="project" value="UniProtKB-EC"/>
</dbReference>
<dbReference type="Pfam" id="PF14671">
    <property type="entry name" value="DSPn"/>
    <property type="match status" value="1"/>
</dbReference>
<dbReference type="PROSITE" id="PS50056">
    <property type="entry name" value="TYR_PHOSPHATASE_2"/>
    <property type="match status" value="1"/>
</dbReference>
<comment type="caution">
    <text evidence="8">The sequence shown here is derived from an EMBL/GenBank/DDBJ whole genome shotgun (WGS) entry which is preliminary data.</text>
</comment>
<dbReference type="Proteomes" id="UP001176961">
    <property type="component" value="Unassembled WGS sequence"/>
</dbReference>
<organism evidence="8 9">
    <name type="scientific">Cylicocyclus nassatus</name>
    <name type="common">Nematode worm</name>
    <dbReference type="NCBI Taxonomy" id="53992"/>
    <lineage>
        <taxon>Eukaryota</taxon>
        <taxon>Metazoa</taxon>
        <taxon>Ecdysozoa</taxon>
        <taxon>Nematoda</taxon>
        <taxon>Chromadorea</taxon>
        <taxon>Rhabditida</taxon>
        <taxon>Rhabditina</taxon>
        <taxon>Rhabditomorpha</taxon>
        <taxon>Strongyloidea</taxon>
        <taxon>Strongylidae</taxon>
        <taxon>Cylicocyclus</taxon>
    </lineage>
</organism>
<gene>
    <name evidence="8" type="ORF">CYNAS_LOCUS20637</name>
</gene>
<name>A0AA36HEK9_CYLNA</name>
<dbReference type="InterPro" id="IPR029021">
    <property type="entry name" value="Prot-tyrosine_phosphatase-like"/>
</dbReference>
<dbReference type="SMART" id="SM00404">
    <property type="entry name" value="PTPc_motif"/>
    <property type="match status" value="1"/>
</dbReference>
<proteinExistence type="inferred from homology"/>
<protein>
    <recommendedName>
        <fullName evidence="2">protein-tyrosine-phosphatase</fullName>
        <ecNumber evidence="2">3.1.3.48</ecNumber>
    </recommendedName>
</protein>
<feature type="domain" description="Tyrosine specific protein phosphatases" evidence="7">
    <location>
        <begin position="267"/>
        <end position="329"/>
    </location>
</feature>
<evidence type="ECO:0000313" key="9">
    <source>
        <dbReference type="Proteomes" id="UP001176961"/>
    </source>
</evidence>
<sequence>MVANSASFIQSGSLHGNVVEVLPKQLYFASFEVPPHKSDPHVRYIDLHNKVHYEPFYGDFGPLNLSVLYRFTRYLHGLTESQRKRKIVVYTDSDERNRVNGAYIMASYLIIYHGVTADAAYLRLEAAQPPKFIGFRDAALGEPTYLLHLHDVLRAVEKGLHHKWFDINTFDAEEYELYERVENGDMNWIIPGKILSFCGPHNESRIEDGYPYHSPETYFDYFRATNITTIVRLNMRMYDAKKFTDAGFQHVDLFFIDGSTPSEDIVEKFIRVVDNSKGAVAVHCKAGLGRTGTLIACWMMKEFGLNAAECMAWLRICRPGSVIGPQQEYLVSMQKFCWSMSQNNVVQKARRCSGQEAGAEKKSFGKLVSKVDEIRLTHVVQNGIDGQNMSPRPRPNILPLRGRSRKPLDTNGNAATSPRTPCETTLDSLGRSQGDRLLAMKVRSQHAPHGSLSFHSSHAPSTPRGNLFPDSPSYANGRIYTTNKHTHPPSPFPTSSRSSAAAAYVSSPRFSSPTTPIKPLSVSSPMSSPRTRIVGRSLASGTVSPAPRLPMSDRHRSRTYTGLFQFTTTPTLTPIIRSVNLSVMAFFLLVCFYMNPPAISRVVVASGKGTIKGVTPSNKSSSSLRKLTAGARLRPYPTQGARIEMPATPDAPTSRFTPSTQYRGSRWCEKKKATIIIVPLTKNNVPSLILCPGIYFNLPNSDNICSSVLVMLTLDLCKADQLKAIKFDFLRFFRSTVFKKQYVIRPHSE</sequence>
<dbReference type="SUPFAM" id="SSF52799">
    <property type="entry name" value="(Phosphotyrosine protein) phosphatases II"/>
    <property type="match status" value="2"/>
</dbReference>
<dbReference type="InterPro" id="IPR020422">
    <property type="entry name" value="TYR_PHOSPHATASE_DUAL_dom"/>
</dbReference>
<reference evidence="8" key="1">
    <citation type="submission" date="2023-07" db="EMBL/GenBank/DDBJ databases">
        <authorList>
            <consortium name="CYATHOMIX"/>
        </authorList>
    </citation>
    <scope>NUCLEOTIDE SEQUENCE</scope>
    <source>
        <strain evidence="8">N/A</strain>
    </source>
</reference>
<accession>A0AA36HEK9</accession>
<evidence type="ECO:0000259" key="7">
    <source>
        <dbReference type="PROSITE" id="PS50056"/>
    </source>
</evidence>
<dbReference type="EC" id="3.1.3.48" evidence="2"/>
<evidence type="ECO:0000256" key="2">
    <source>
        <dbReference type="ARBA" id="ARBA00013064"/>
    </source>
</evidence>
<dbReference type="InterPro" id="IPR050561">
    <property type="entry name" value="PTP"/>
</dbReference>
<evidence type="ECO:0000256" key="1">
    <source>
        <dbReference type="ARBA" id="ARBA00007315"/>
    </source>
</evidence>
<evidence type="ECO:0000256" key="5">
    <source>
        <dbReference type="SAM" id="MobiDB-lite"/>
    </source>
</evidence>
<feature type="compositionally biased region" description="Low complexity" evidence="5">
    <location>
        <begin position="493"/>
        <end position="508"/>
    </location>
</feature>
<feature type="domain" description="Tyrosine-protein phosphatase" evidence="6">
    <location>
        <begin position="185"/>
        <end position="343"/>
    </location>
</feature>
<dbReference type="InterPro" id="IPR016130">
    <property type="entry name" value="Tyr_Pase_AS"/>
</dbReference>
<dbReference type="EMBL" id="CATQJL010000316">
    <property type="protein sequence ID" value="CAJ0608654.1"/>
    <property type="molecule type" value="Genomic_DNA"/>
</dbReference>
<keyword evidence="9" id="KW-1185">Reference proteome</keyword>
<dbReference type="InterPro" id="IPR044506">
    <property type="entry name" value="CDC14_C"/>
</dbReference>
<dbReference type="InterPro" id="IPR000387">
    <property type="entry name" value="Tyr_Pase_dom"/>
</dbReference>
<dbReference type="PANTHER" id="PTHR23339">
    <property type="entry name" value="TYROSINE SPECIFIC PROTEIN PHOSPHATASE AND DUAL SPECIFICITY PROTEIN PHOSPHATASE"/>
    <property type="match status" value="1"/>
</dbReference>
<keyword evidence="3" id="KW-0378">Hydrolase</keyword>
<dbReference type="InterPro" id="IPR029260">
    <property type="entry name" value="DSPn"/>
</dbReference>
<dbReference type="Gene3D" id="3.90.190.10">
    <property type="entry name" value="Protein tyrosine phosphatase superfamily"/>
    <property type="match status" value="2"/>
</dbReference>
<dbReference type="Pfam" id="PF22785">
    <property type="entry name" value="Tc-R-P"/>
    <property type="match status" value="1"/>
</dbReference>
<evidence type="ECO:0000256" key="4">
    <source>
        <dbReference type="ARBA" id="ARBA00022912"/>
    </source>
</evidence>
<feature type="region of interest" description="Disordered" evidence="5">
    <location>
        <begin position="442"/>
        <end position="554"/>
    </location>
</feature>